<sequence>MEREKMYVEAIFRDTVKEPDVIYWLAVSGEGGQRYDSSPLPADKTHAAYMKQILVRGSGGLLKTEFLMLPPFQERGIMLHQQLEK</sequence>
<comment type="caution">
    <text evidence="1">The sequence shown here is derived from an EMBL/GenBank/DDBJ whole genome shotgun (WGS) entry which is preliminary data.</text>
</comment>
<protein>
    <submittedName>
        <fullName evidence="1">Uncharacterized protein</fullName>
    </submittedName>
</protein>
<dbReference type="EMBL" id="QGHA01000005">
    <property type="protein sequence ID" value="PWK77249.1"/>
    <property type="molecule type" value="Genomic_DNA"/>
</dbReference>
<evidence type="ECO:0000313" key="2">
    <source>
        <dbReference type="Proteomes" id="UP000245678"/>
    </source>
</evidence>
<dbReference type="RefSeq" id="WP_146203139.1">
    <property type="nucleotide sequence ID" value="NZ_QGHA01000005.1"/>
</dbReference>
<dbReference type="AlphaFoldDB" id="A0A316H7W8"/>
<organism evidence="1 2">
    <name type="scientific">Mucilaginibacter oryzae</name>
    <dbReference type="NCBI Taxonomy" id="468058"/>
    <lineage>
        <taxon>Bacteria</taxon>
        <taxon>Pseudomonadati</taxon>
        <taxon>Bacteroidota</taxon>
        <taxon>Sphingobacteriia</taxon>
        <taxon>Sphingobacteriales</taxon>
        <taxon>Sphingobacteriaceae</taxon>
        <taxon>Mucilaginibacter</taxon>
    </lineage>
</organism>
<evidence type="ECO:0000313" key="1">
    <source>
        <dbReference type="EMBL" id="PWK77249.1"/>
    </source>
</evidence>
<proteinExistence type="predicted"/>
<keyword evidence="2" id="KW-1185">Reference proteome</keyword>
<gene>
    <name evidence="1" type="ORF">LX99_03060</name>
</gene>
<accession>A0A316H7W8</accession>
<reference evidence="1 2" key="1">
    <citation type="submission" date="2018-05" db="EMBL/GenBank/DDBJ databases">
        <title>Genomic Encyclopedia of Archaeal and Bacterial Type Strains, Phase II (KMG-II): from individual species to whole genera.</title>
        <authorList>
            <person name="Goeker M."/>
        </authorList>
    </citation>
    <scope>NUCLEOTIDE SEQUENCE [LARGE SCALE GENOMIC DNA]</scope>
    <source>
        <strain evidence="1 2">DSM 19975</strain>
    </source>
</reference>
<dbReference type="Pfam" id="PF19673">
    <property type="entry name" value="DUF6176"/>
    <property type="match status" value="1"/>
</dbReference>
<dbReference type="Proteomes" id="UP000245678">
    <property type="component" value="Unassembled WGS sequence"/>
</dbReference>
<dbReference type="InterPro" id="IPR046174">
    <property type="entry name" value="DUF6176"/>
</dbReference>
<name>A0A316H7W8_9SPHI</name>